<gene>
    <name evidence="3" type="ORF">BDEG_26073</name>
</gene>
<dbReference type="Proteomes" id="UP000077115">
    <property type="component" value="Unassembled WGS sequence"/>
</dbReference>
<keyword evidence="1" id="KW-0175">Coiled coil</keyword>
<evidence type="ECO:0000256" key="2">
    <source>
        <dbReference type="SAM" id="MobiDB-lite"/>
    </source>
</evidence>
<feature type="compositionally biased region" description="Polar residues" evidence="2">
    <location>
        <begin position="216"/>
        <end position="230"/>
    </location>
</feature>
<feature type="region of interest" description="Disordered" evidence="2">
    <location>
        <begin position="207"/>
        <end position="240"/>
    </location>
</feature>
<feature type="compositionally biased region" description="Polar residues" evidence="2">
    <location>
        <begin position="424"/>
        <end position="435"/>
    </location>
</feature>
<proteinExistence type="predicted"/>
<protein>
    <submittedName>
        <fullName evidence="3">Uncharacterized protein</fullName>
    </submittedName>
</protein>
<reference evidence="3 4" key="2">
    <citation type="submission" date="2016-05" db="EMBL/GenBank/DDBJ databases">
        <title>Lineage-specific infection strategies underlie the spectrum of fungal disease in amphibians.</title>
        <authorList>
            <person name="Cuomo C.A."/>
            <person name="Farrer R.A."/>
            <person name="James T."/>
            <person name="Longcore J."/>
            <person name="Birren B."/>
        </authorList>
    </citation>
    <scope>NUCLEOTIDE SEQUENCE [LARGE SCALE GENOMIC DNA]</scope>
    <source>
        <strain evidence="3 4">JEL423</strain>
    </source>
</reference>
<dbReference type="VEuPathDB" id="FungiDB:BDEG_26073"/>
<evidence type="ECO:0000313" key="3">
    <source>
        <dbReference type="EMBL" id="OAJ42646.1"/>
    </source>
</evidence>
<sequence length="827" mass="92952">MSSHSTIKPNTKNLASTKLNSVSKASTLEQSQSDVDNRSMNTMSEKADQWRGEFSNKLGRPLLSGTFLTANLESDRNKDTDNESDLSNLDPLQEERIDSSIAETNVDLESSSTAGEYHFTRRFKYGQIAPNSRSSIIALPKPRSQSLQTTQEFPSVNIEPIIGGVVQRLSSGKNANLQPSVESFTHIDLAELLDGVLDKLQIKLAHPTEPADKNEGQVSPSIVAGSQSDTKNPEKETNRPQSFTFISLTENLEPQRVQPNDTVNYGLEIKTKIQAQVITELGRRLDRLQKHNNDLIHNNNNLTRENQIAVQTRKDLIKLLDKANEQLSDYKKLAINEDTKTSADSSFQNMNKPNQSDMPIQRSSTTERKLRPGHVNRERRIEAVEREFFDHDAIVESALAELKVMSSKVTHTSNLDVEIKPNADNHNCLSQSNNQPTPPNAEENDEKDSSSFYARLDKETIQYMADLLSVGKMHGAPTTLGVGLEKKIDKKKLTKVNPYTDVRKGKPSTLTTTEYHPKELNDLVRKASKHVESLTFMMNTHTNKLVEASARESYIKKLQSQMNEITASLCACIDVLAEEQRHARHWRSQCQIIAKRFESIRMLFDHEHMERTKFYNKQQLSVNGILPMARPNTTNLAWTLNDDQWRFQQTRSSGTEFDNRELFARIATAAATSKSYTNESTQSTDWRNGYVKGNNISNLQNFENSIHPTAGESSALHSRSYRIWSANNTARETNAEVADDDVLSGAFDERSLPPLYSKENNLSCTKKPSTTRVAIFIPSPGGNPKSGCSQASSLAPSRNHMPKPSAKTFKNISFHDAKRRLEHLKLV</sequence>
<evidence type="ECO:0000313" key="4">
    <source>
        <dbReference type="Proteomes" id="UP000077115"/>
    </source>
</evidence>
<feature type="compositionally biased region" description="Polar residues" evidence="2">
    <location>
        <begin position="1"/>
        <end position="44"/>
    </location>
</feature>
<organism evidence="3 4">
    <name type="scientific">Batrachochytrium dendrobatidis (strain JEL423)</name>
    <dbReference type="NCBI Taxonomy" id="403673"/>
    <lineage>
        <taxon>Eukaryota</taxon>
        <taxon>Fungi</taxon>
        <taxon>Fungi incertae sedis</taxon>
        <taxon>Chytridiomycota</taxon>
        <taxon>Chytridiomycota incertae sedis</taxon>
        <taxon>Chytridiomycetes</taxon>
        <taxon>Rhizophydiales</taxon>
        <taxon>Rhizophydiales incertae sedis</taxon>
        <taxon>Batrachochytrium</taxon>
    </lineage>
</organism>
<feature type="compositionally biased region" description="Polar residues" evidence="2">
    <location>
        <begin position="786"/>
        <end position="796"/>
    </location>
</feature>
<feature type="coiled-coil region" evidence="1">
    <location>
        <begin position="278"/>
        <end position="333"/>
    </location>
</feature>
<dbReference type="EMBL" id="DS022308">
    <property type="protein sequence ID" value="OAJ42646.1"/>
    <property type="molecule type" value="Genomic_DNA"/>
</dbReference>
<dbReference type="AlphaFoldDB" id="A0A177WS54"/>
<dbReference type="OrthoDB" id="2161513at2759"/>
<feature type="compositionally biased region" description="Basic and acidic residues" evidence="2">
    <location>
        <begin position="365"/>
        <end position="375"/>
    </location>
</feature>
<name>A0A177WS54_BATDL</name>
<feature type="region of interest" description="Disordered" evidence="2">
    <location>
        <begin position="419"/>
        <end position="449"/>
    </location>
</feature>
<feature type="region of interest" description="Disordered" evidence="2">
    <location>
        <begin position="1"/>
        <end position="59"/>
    </location>
</feature>
<feature type="region of interest" description="Disordered" evidence="2">
    <location>
        <begin position="340"/>
        <end position="375"/>
    </location>
</feature>
<evidence type="ECO:0000256" key="1">
    <source>
        <dbReference type="SAM" id="Coils"/>
    </source>
</evidence>
<reference evidence="3 4" key="1">
    <citation type="submission" date="2006-10" db="EMBL/GenBank/DDBJ databases">
        <title>The Genome Sequence of Batrachochytrium dendrobatidis JEL423.</title>
        <authorList>
            <consortium name="The Broad Institute Genome Sequencing Platform"/>
            <person name="Birren B."/>
            <person name="Lander E."/>
            <person name="Galagan J."/>
            <person name="Cuomo C."/>
            <person name="Devon K."/>
            <person name="Jaffe D."/>
            <person name="Butler J."/>
            <person name="Alvarez P."/>
            <person name="Gnerre S."/>
            <person name="Grabherr M."/>
            <person name="Kleber M."/>
            <person name="Mauceli E."/>
            <person name="Brockman W."/>
            <person name="Young S."/>
            <person name="LaButti K."/>
            <person name="Sykes S."/>
            <person name="DeCaprio D."/>
            <person name="Crawford M."/>
            <person name="Koehrsen M."/>
            <person name="Engels R."/>
            <person name="Montgomery P."/>
            <person name="Pearson M."/>
            <person name="Howarth C."/>
            <person name="Larson L."/>
            <person name="White J."/>
            <person name="O'Leary S."/>
            <person name="Kodira C."/>
            <person name="Zeng Q."/>
            <person name="Yandava C."/>
            <person name="Alvarado L."/>
            <person name="Longcore J."/>
            <person name="James T."/>
        </authorList>
    </citation>
    <scope>NUCLEOTIDE SEQUENCE [LARGE SCALE GENOMIC DNA]</scope>
    <source>
        <strain evidence="3 4">JEL423</strain>
    </source>
</reference>
<feature type="region of interest" description="Disordered" evidence="2">
    <location>
        <begin position="779"/>
        <end position="807"/>
    </location>
</feature>
<feature type="compositionally biased region" description="Polar residues" evidence="2">
    <location>
        <begin position="342"/>
        <end position="364"/>
    </location>
</feature>
<accession>A0A177WS54</accession>